<gene>
    <name evidence="4" type="ORF">JDN41_05055</name>
</gene>
<dbReference type="SMART" id="SM00062">
    <property type="entry name" value="PBPb"/>
    <property type="match status" value="1"/>
</dbReference>
<sequence length="293" mass="32528">MITFRLLPPRRALRLLAVFFCVVFAVTVLAAEGDPEATEKADNAQKLRDIQVGPKPDWSWLPQLRVLTEADYPPFNYYDEEGRLIGFNIDLARAICRELSIDCDISAAEWSTLVPSLKANEADAVIASMAINGKTIADVDFTNRYYMTPARFVGRTGALFREVSVEALKGEKVAVVRGSAHEAFLRDFFDGAKIMSFDTAADARGALKAGDVDLLFGDGISLMFWIQGTDANRCCEFKGGGYTEARYFGDGIGIAVKKGNTRLREVLDYALARVKASGRYEELMLRYFPLPLY</sequence>
<dbReference type="EMBL" id="JAEMUK010000009">
    <property type="protein sequence ID" value="MBJ7542923.1"/>
    <property type="molecule type" value="Genomic_DNA"/>
</dbReference>
<dbReference type="Pfam" id="PF00497">
    <property type="entry name" value="SBP_bac_3"/>
    <property type="match status" value="1"/>
</dbReference>
<keyword evidence="5" id="KW-1185">Reference proteome</keyword>
<accession>A0A8I1KL79</accession>
<name>A0A8I1KL79_9HYPH</name>
<evidence type="ECO:0000313" key="5">
    <source>
        <dbReference type="Proteomes" id="UP000623250"/>
    </source>
</evidence>
<comment type="caution">
    <text evidence="4">The sequence shown here is derived from an EMBL/GenBank/DDBJ whole genome shotgun (WGS) entry which is preliminary data.</text>
</comment>
<dbReference type="InterPro" id="IPR001638">
    <property type="entry name" value="Solute-binding_3/MltF_N"/>
</dbReference>
<protein>
    <submittedName>
        <fullName evidence="4">Transporter substrate-binding domain-containing protein</fullName>
    </submittedName>
</protein>
<dbReference type="CDD" id="cd01001">
    <property type="entry name" value="PBP2_HisJ_LAO_like"/>
    <property type="match status" value="1"/>
</dbReference>
<reference evidence="4 5" key="1">
    <citation type="submission" date="2020-12" db="EMBL/GenBank/DDBJ databases">
        <title>Revised draft genomes of Rhodomicrobium vannielii ATCC 17100 and Rhodomicrobium udaipurense JA643.</title>
        <authorList>
            <person name="Conners E.M."/>
            <person name="Davenport E.J."/>
            <person name="Bose A."/>
        </authorList>
    </citation>
    <scope>NUCLEOTIDE SEQUENCE [LARGE SCALE GENOMIC DNA]</scope>
    <source>
        <strain evidence="4 5">JA643</strain>
    </source>
</reference>
<dbReference type="PANTHER" id="PTHR35936">
    <property type="entry name" value="MEMBRANE-BOUND LYTIC MUREIN TRANSGLYCOSYLASE F"/>
    <property type="match status" value="1"/>
</dbReference>
<dbReference type="Proteomes" id="UP000623250">
    <property type="component" value="Unassembled WGS sequence"/>
</dbReference>
<feature type="signal peptide" evidence="2">
    <location>
        <begin position="1"/>
        <end position="30"/>
    </location>
</feature>
<organism evidence="4 5">
    <name type="scientific">Rhodomicrobium udaipurense</name>
    <dbReference type="NCBI Taxonomy" id="1202716"/>
    <lineage>
        <taxon>Bacteria</taxon>
        <taxon>Pseudomonadati</taxon>
        <taxon>Pseudomonadota</taxon>
        <taxon>Alphaproteobacteria</taxon>
        <taxon>Hyphomicrobiales</taxon>
        <taxon>Hyphomicrobiaceae</taxon>
        <taxon>Rhodomicrobium</taxon>
    </lineage>
</organism>
<evidence type="ECO:0000256" key="2">
    <source>
        <dbReference type="SAM" id="SignalP"/>
    </source>
</evidence>
<dbReference type="AlphaFoldDB" id="A0A8I1KL79"/>
<dbReference type="RefSeq" id="WP_037234374.1">
    <property type="nucleotide sequence ID" value="NZ_JAEMUK010000009.1"/>
</dbReference>
<dbReference type="SUPFAM" id="SSF53850">
    <property type="entry name" value="Periplasmic binding protein-like II"/>
    <property type="match status" value="1"/>
</dbReference>
<keyword evidence="1 2" id="KW-0732">Signal</keyword>
<dbReference type="Gene3D" id="3.40.190.10">
    <property type="entry name" value="Periplasmic binding protein-like II"/>
    <property type="match status" value="2"/>
</dbReference>
<proteinExistence type="predicted"/>
<evidence type="ECO:0000313" key="4">
    <source>
        <dbReference type="EMBL" id="MBJ7542923.1"/>
    </source>
</evidence>
<feature type="domain" description="Solute-binding protein family 3/N-terminal" evidence="3">
    <location>
        <begin position="63"/>
        <end position="291"/>
    </location>
</feature>
<feature type="chain" id="PRO_5034410300" evidence="2">
    <location>
        <begin position="31"/>
        <end position="293"/>
    </location>
</feature>
<evidence type="ECO:0000259" key="3">
    <source>
        <dbReference type="SMART" id="SM00062"/>
    </source>
</evidence>
<dbReference type="PANTHER" id="PTHR35936:SF35">
    <property type="entry name" value="L-CYSTINE-BINDING PROTEIN TCYJ"/>
    <property type="match status" value="1"/>
</dbReference>
<evidence type="ECO:0000256" key="1">
    <source>
        <dbReference type="ARBA" id="ARBA00022729"/>
    </source>
</evidence>